<dbReference type="GO" id="GO:0005811">
    <property type="term" value="C:lipid droplet"/>
    <property type="evidence" value="ECO:0007669"/>
    <property type="project" value="InterPro"/>
</dbReference>
<evidence type="ECO:0000313" key="8">
    <source>
        <dbReference type="Proteomes" id="UP000006860"/>
    </source>
</evidence>
<dbReference type="SFLD" id="SFLDG01016">
    <property type="entry name" value="Prenyltransferase_Like_2"/>
    <property type="match status" value="1"/>
</dbReference>
<evidence type="ECO:0000256" key="1">
    <source>
        <dbReference type="ARBA" id="ARBA00004999"/>
    </source>
</evidence>
<dbReference type="EMBL" id="CP002546">
    <property type="protein sequence ID" value="ADY59752.1"/>
    <property type="molecule type" value="Genomic_DNA"/>
</dbReference>
<dbReference type="Proteomes" id="UP000006860">
    <property type="component" value="Chromosome"/>
</dbReference>
<dbReference type="eggNOG" id="COG1657">
    <property type="taxonomic scope" value="Bacteria"/>
</dbReference>
<dbReference type="KEGG" id="pbs:Plabr_2149"/>
<protein>
    <submittedName>
        <fullName evidence="7">Squalene-hopene cyclase</fullName>
        <ecNumber evidence="7">5.4.99.17</ecNumber>
    </submittedName>
</protein>
<dbReference type="InterPro" id="IPR008930">
    <property type="entry name" value="Terpenoid_cyclase/PrenylTrfase"/>
</dbReference>
<dbReference type="InterPro" id="IPR032697">
    <property type="entry name" value="SQ_cyclase_N"/>
</dbReference>
<dbReference type="InterPro" id="IPR032696">
    <property type="entry name" value="SQ_cyclase_C"/>
</dbReference>
<feature type="domain" description="Squalene cyclase N-terminal" evidence="6">
    <location>
        <begin position="49"/>
        <end position="344"/>
    </location>
</feature>
<name>F0SK25_RUBBR</name>
<dbReference type="InterPro" id="IPR002365">
    <property type="entry name" value="Terpene_synthase_CS"/>
</dbReference>
<dbReference type="NCBIfam" id="TIGR01787">
    <property type="entry name" value="squalene_cyclas"/>
    <property type="match status" value="1"/>
</dbReference>
<feature type="domain" description="Squalene cyclase C-terminal" evidence="5">
    <location>
        <begin position="485"/>
        <end position="719"/>
    </location>
</feature>
<dbReference type="PROSITE" id="PS01074">
    <property type="entry name" value="TERPENE_SYNTHASES"/>
    <property type="match status" value="1"/>
</dbReference>
<evidence type="ECO:0000259" key="6">
    <source>
        <dbReference type="Pfam" id="PF13249"/>
    </source>
</evidence>
<keyword evidence="3" id="KW-0677">Repeat</keyword>
<dbReference type="RefSeq" id="WP_013628477.1">
    <property type="nucleotide sequence ID" value="NC_015174.1"/>
</dbReference>
<dbReference type="Pfam" id="PF13243">
    <property type="entry name" value="SQHop_cyclase_C"/>
    <property type="match status" value="2"/>
</dbReference>
<comment type="similarity">
    <text evidence="2">Belongs to the terpene cyclase/mutase family.</text>
</comment>
<dbReference type="PANTHER" id="PTHR11764">
    <property type="entry name" value="TERPENE CYCLASE/MUTASE FAMILY MEMBER"/>
    <property type="match status" value="1"/>
</dbReference>
<dbReference type="CDD" id="cd02892">
    <property type="entry name" value="SQCY_1"/>
    <property type="match status" value="1"/>
</dbReference>
<evidence type="ECO:0000256" key="2">
    <source>
        <dbReference type="ARBA" id="ARBA00009755"/>
    </source>
</evidence>
<evidence type="ECO:0000259" key="5">
    <source>
        <dbReference type="Pfam" id="PF13243"/>
    </source>
</evidence>
<dbReference type="SUPFAM" id="SSF48239">
    <property type="entry name" value="Terpenoid cyclases/Protein prenyltransferases"/>
    <property type="match status" value="2"/>
</dbReference>
<keyword evidence="8" id="KW-1185">Reference proteome</keyword>
<dbReference type="STRING" id="756272.Plabr_2149"/>
<dbReference type="HOGENOM" id="CLU_019345_0_0_0"/>
<reference evidence="8" key="1">
    <citation type="submission" date="2011-02" db="EMBL/GenBank/DDBJ databases">
        <title>The complete genome of Planctomyces brasiliensis DSM 5305.</title>
        <authorList>
            <person name="Lucas S."/>
            <person name="Copeland A."/>
            <person name="Lapidus A."/>
            <person name="Bruce D."/>
            <person name="Goodwin L."/>
            <person name="Pitluck S."/>
            <person name="Kyrpides N."/>
            <person name="Mavromatis K."/>
            <person name="Pagani I."/>
            <person name="Ivanova N."/>
            <person name="Ovchinnikova G."/>
            <person name="Lu M."/>
            <person name="Detter J.C."/>
            <person name="Han C."/>
            <person name="Land M."/>
            <person name="Hauser L."/>
            <person name="Markowitz V."/>
            <person name="Cheng J.-F."/>
            <person name="Hugenholtz P."/>
            <person name="Woyke T."/>
            <person name="Wu D."/>
            <person name="Tindall B."/>
            <person name="Pomrenke H.G."/>
            <person name="Brambilla E."/>
            <person name="Klenk H.-P."/>
            <person name="Eisen J.A."/>
        </authorList>
    </citation>
    <scope>NUCLEOTIDE SEQUENCE [LARGE SCALE GENOMIC DNA]</scope>
    <source>
        <strain evidence="8">ATCC 49424 / DSM 5305 / JCM 21570 / NBRC 103401 / IFAM 1448</strain>
    </source>
</reference>
<dbReference type="UniPathway" id="UPA00337"/>
<dbReference type="PANTHER" id="PTHR11764:SF20">
    <property type="entry name" value="LANOSTEROL SYNTHASE"/>
    <property type="match status" value="1"/>
</dbReference>
<dbReference type="GO" id="GO:0016104">
    <property type="term" value="P:triterpenoid biosynthetic process"/>
    <property type="evidence" value="ECO:0007669"/>
    <property type="project" value="InterPro"/>
</dbReference>
<dbReference type="Pfam" id="PF13249">
    <property type="entry name" value="SQHop_cyclase_N"/>
    <property type="match status" value="1"/>
</dbReference>
<gene>
    <name evidence="7" type="ordered locus">Plabr_2149</name>
</gene>
<organism evidence="7 8">
    <name type="scientific">Rubinisphaera brasiliensis (strain ATCC 49424 / DSM 5305 / JCM 21570 / IAM 15109 / NBRC 103401 / IFAM 1448)</name>
    <name type="common">Planctomyces brasiliensis</name>
    <dbReference type="NCBI Taxonomy" id="756272"/>
    <lineage>
        <taxon>Bacteria</taxon>
        <taxon>Pseudomonadati</taxon>
        <taxon>Planctomycetota</taxon>
        <taxon>Planctomycetia</taxon>
        <taxon>Planctomycetales</taxon>
        <taxon>Planctomycetaceae</taxon>
        <taxon>Rubinisphaera</taxon>
    </lineage>
</organism>
<dbReference type="InterPro" id="IPR018333">
    <property type="entry name" value="Squalene_cyclase"/>
</dbReference>
<accession>F0SK25</accession>
<evidence type="ECO:0000313" key="7">
    <source>
        <dbReference type="EMBL" id="ADY59752.1"/>
    </source>
</evidence>
<dbReference type="AlphaFoldDB" id="F0SK25"/>
<evidence type="ECO:0000256" key="3">
    <source>
        <dbReference type="ARBA" id="ARBA00022737"/>
    </source>
</evidence>
<proteinExistence type="inferred from homology"/>
<evidence type="ECO:0000256" key="4">
    <source>
        <dbReference type="ARBA" id="ARBA00023235"/>
    </source>
</evidence>
<comment type="pathway">
    <text evidence="1">Secondary metabolite biosynthesis; hopanoid biosynthesis.</text>
</comment>
<dbReference type="EC" id="5.4.99.17" evidence="7"/>
<dbReference type="GO" id="GO:0051007">
    <property type="term" value="F:squalene-hopene cyclase activity"/>
    <property type="evidence" value="ECO:0007669"/>
    <property type="project" value="UniProtKB-EC"/>
</dbReference>
<dbReference type="Gene3D" id="1.50.10.20">
    <property type="match status" value="2"/>
</dbReference>
<sequence length="724" mass="81211">MESGRQHARFLRVDEGHALGSERVVSDSTNAILDSIPEEQDTSPLGKAISATTDFLLSRQHSEGYWVAELEGDTILESEYILLMTYLGEQDSEDVQAAARYILEKQEDHGGWSLYPGGPTEISASVKSYWALKILGHDPSAEYMQRAKAAILAAGGAEKVNSFTRYYMALLGLISYRQCPAVPPELILLPSWTGVTIYEMSSWSRTILIPLSILWAFKPSRKLPAEQQIDELFIKSPRQLPVVNDVSDKIDDLSYKTWVPWTWLFRQLDRGYKLIESIGEPPYRKMGIRLASTWMLDRFEQSDGLGAIFPPIVWSLVALRCLGFEEDSSQIKETRRHLDELILRGTNAAGEPTVRLQPCKSPVWDTAISTIALSETGQSNCEAAIQRSAAWMRSKEVRRKGDWSRSHPDVEPGGWYFEFNNEFYPDIDDTTMVLMALARSLPTDMHADWTAEFVPQGDGEAEGRLETIISGKAPLWKGAIADVSRLQNVLDSMRRGVQWLLAMQSKNGGWGAFDADNDNELLTRVPFADHNAMIDPPTADITARVMESLAMLGIDRNHPAMQEALAFVWKTQEADGSWVGRWGVNYLYGTWQVLVGLNAIGIDKTDPRIRQAVRWLKDTQLDIGGWGESPATYEDPSLKGKGPATASQTAWALLGLMAAGEAGSQAVQRGISYLLATQQEDGIWREEEFTGTGFPRVFYLKYHYYPVYFPLMALARYRQLQRNG</sequence>
<keyword evidence="4 7" id="KW-0413">Isomerase</keyword>
<feature type="domain" description="Squalene cyclase C-terminal" evidence="5">
    <location>
        <begin position="361"/>
        <end position="440"/>
    </location>
</feature>